<reference evidence="6 7" key="1">
    <citation type="journal article" date="2013" name="PLoS ONE">
        <title>Poles Apart: Arctic and Antarctic Octadecabacter strains Share High Genome Plasticity and a New Type of Xanthorhodopsin.</title>
        <authorList>
            <person name="Vollmers J."/>
            <person name="Voget S."/>
            <person name="Dietrich S."/>
            <person name="Gollnow K."/>
            <person name="Smits M."/>
            <person name="Meyer K."/>
            <person name="Brinkhoff T."/>
            <person name="Simon M."/>
            <person name="Daniel R."/>
        </authorList>
    </citation>
    <scope>NUCLEOTIDE SEQUENCE [LARGE SCALE GENOMIC DNA]</scope>
    <source>
        <strain evidence="6 7">307</strain>
    </source>
</reference>
<dbReference type="SMART" id="SM00858">
    <property type="entry name" value="SAF"/>
    <property type="match status" value="1"/>
</dbReference>
<evidence type="ECO:0000256" key="1">
    <source>
        <dbReference type="ARBA" id="ARBA00004418"/>
    </source>
</evidence>
<dbReference type="OrthoDB" id="7849480at2"/>
<keyword evidence="6" id="KW-0969">Cilium</keyword>
<feature type="chain" id="PRO_5005141732" description="Flagella basal body P-ring formation protein FlgA" evidence="4">
    <location>
        <begin position="18"/>
        <end position="233"/>
    </location>
</feature>
<keyword evidence="2 4" id="KW-0732">Signal</keyword>
<proteinExistence type="inferred from homology"/>
<dbReference type="Gene3D" id="2.30.30.760">
    <property type="match status" value="1"/>
</dbReference>
<comment type="subcellular location">
    <subcellularLocation>
        <location evidence="1 4">Periplasm</location>
    </subcellularLocation>
</comment>
<dbReference type="CDD" id="cd11614">
    <property type="entry name" value="SAF_CpaB_FlgA_like"/>
    <property type="match status" value="1"/>
</dbReference>
<comment type="similarity">
    <text evidence="4">Belongs to the FlgA family.</text>
</comment>
<keyword evidence="6" id="KW-0282">Flagellum</keyword>
<dbReference type="STRING" id="391626.OAN307_c29730"/>
<dbReference type="GO" id="GO:0042597">
    <property type="term" value="C:periplasmic space"/>
    <property type="evidence" value="ECO:0007669"/>
    <property type="project" value="UniProtKB-SubCell"/>
</dbReference>
<dbReference type="PANTHER" id="PTHR36307:SF1">
    <property type="entry name" value="FLAGELLA BASAL BODY P-RING FORMATION PROTEIN FLGA"/>
    <property type="match status" value="1"/>
</dbReference>
<feature type="signal peptide" evidence="4">
    <location>
        <begin position="1"/>
        <end position="17"/>
    </location>
</feature>
<keyword evidence="6" id="KW-0966">Cell projection</keyword>
<dbReference type="Pfam" id="PF13144">
    <property type="entry name" value="ChapFlgA"/>
    <property type="match status" value="1"/>
</dbReference>
<keyword evidence="4" id="KW-1005">Bacterial flagellum biogenesis</keyword>
<dbReference type="InterPro" id="IPR017585">
    <property type="entry name" value="SAF_FlgA"/>
</dbReference>
<dbReference type="PANTHER" id="PTHR36307">
    <property type="entry name" value="FLAGELLA BASAL BODY P-RING FORMATION PROTEIN FLGA"/>
    <property type="match status" value="1"/>
</dbReference>
<dbReference type="NCBIfam" id="TIGR03170">
    <property type="entry name" value="flgA_cterm"/>
    <property type="match status" value="1"/>
</dbReference>
<evidence type="ECO:0000313" key="7">
    <source>
        <dbReference type="Proteomes" id="UP000005307"/>
    </source>
</evidence>
<evidence type="ECO:0000256" key="3">
    <source>
        <dbReference type="ARBA" id="ARBA00022764"/>
    </source>
</evidence>
<dbReference type="Proteomes" id="UP000005307">
    <property type="component" value="Chromosome"/>
</dbReference>
<dbReference type="HOGENOM" id="CLU_082110_0_0_5"/>
<dbReference type="eggNOG" id="COG1261">
    <property type="taxonomic scope" value="Bacteria"/>
</dbReference>
<dbReference type="InterPro" id="IPR013974">
    <property type="entry name" value="SAF"/>
</dbReference>
<name>M9R9P9_9RHOB</name>
<sequence length="233" mass="25306">MIQLLLILIMVPFALIAQEQAAARVVTGQEVQDVVIERLANAGEVSAPNVMPEKKFYACDAPLEVEPAFGGWRSVTVRCPSPVTWSILVRAQVQGAIALIPEASQGYTTQAVFLRRPLRGGDRIQVEDLELRPIAPLSSSSVYNALEDVVGRVLVQSLSPRVPVMPRHLERDWAVDLGDVVSLRVVRGGTEIETFGVALESGQIGDKIRIENRSSGRELIGHIGPGGIIQVLF</sequence>
<evidence type="ECO:0000256" key="4">
    <source>
        <dbReference type="RuleBase" id="RU362063"/>
    </source>
</evidence>
<dbReference type="InterPro" id="IPR039246">
    <property type="entry name" value="Flagellar_FlgA"/>
</dbReference>
<dbReference type="AlphaFoldDB" id="M9R9P9"/>
<keyword evidence="3 4" id="KW-0574">Periplasm</keyword>
<evidence type="ECO:0000259" key="5">
    <source>
        <dbReference type="SMART" id="SM00858"/>
    </source>
</evidence>
<dbReference type="KEGG" id="oat:OAN307_c29730"/>
<comment type="function">
    <text evidence="4">Involved in the assembly process of the P-ring formation. It may associate with FlgF on the rod constituting a structure essential for the P-ring assembly or may act as a modulator protein for the P-ring assembly.</text>
</comment>
<feature type="domain" description="SAF" evidence="5">
    <location>
        <begin position="109"/>
        <end position="170"/>
    </location>
</feature>
<evidence type="ECO:0000256" key="2">
    <source>
        <dbReference type="ARBA" id="ARBA00022729"/>
    </source>
</evidence>
<keyword evidence="7" id="KW-1185">Reference proteome</keyword>
<evidence type="ECO:0000313" key="6">
    <source>
        <dbReference type="EMBL" id="AGI68523.1"/>
    </source>
</evidence>
<organism evidence="6 7">
    <name type="scientific">Octadecabacter antarcticus 307</name>
    <dbReference type="NCBI Taxonomy" id="391626"/>
    <lineage>
        <taxon>Bacteria</taxon>
        <taxon>Pseudomonadati</taxon>
        <taxon>Pseudomonadota</taxon>
        <taxon>Alphaproteobacteria</taxon>
        <taxon>Rhodobacterales</taxon>
        <taxon>Roseobacteraceae</taxon>
        <taxon>Octadecabacter</taxon>
    </lineage>
</organism>
<accession>M9R9P9</accession>
<protein>
    <recommendedName>
        <fullName evidence="4">Flagella basal body P-ring formation protein FlgA</fullName>
    </recommendedName>
</protein>
<dbReference type="GO" id="GO:0044780">
    <property type="term" value="P:bacterial-type flagellum assembly"/>
    <property type="evidence" value="ECO:0007669"/>
    <property type="project" value="InterPro"/>
</dbReference>
<dbReference type="EMBL" id="CP003740">
    <property type="protein sequence ID" value="AGI68523.1"/>
    <property type="molecule type" value="Genomic_DNA"/>
</dbReference>
<gene>
    <name evidence="6" type="primary">flgA</name>
    <name evidence="6" type="ORF">OAN307_c29730</name>
</gene>